<dbReference type="EC" id="3.5.1.28" evidence="2"/>
<dbReference type="PANTHER" id="PTHR30417">
    <property type="entry name" value="N-ACETYLMURAMOYL-L-ALANINE AMIDASE AMID"/>
    <property type="match status" value="1"/>
</dbReference>
<dbReference type="EMBL" id="VMTX01000009">
    <property type="protein sequence ID" value="TVU83286.1"/>
    <property type="molecule type" value="Genomic_DNA"/>
</dbReference>
<comment type="caution">
    <text evidence="6">The sequence shown here is derived from an EMBL/GenBank/DDBJ whole genome shotgun (WGS) entry which is preliminary data.</text>
</comment>
<gene>
    <name evidence="6" type="ORF">FQN05_07300</name>
</gene>
<dbReference type="RefSeq" id="WP_158381641.1">
    <property type="nucleotide sequence ID" value="NZ_VMTX01000009.1"/>
</dbReference>
<accession>A0A558IPL1</accession>
<evidence type="ECO:0000259" key="5">
    <source>
        <dbReference type="Pfam" id="PF01510"/>
    </source>
</evidence>
<dbReference type="GO" id="GO:0008745">
    <property type="term" value="F:N-acetylmuramoyl-L-alanine amidase activity"/>
    <property type="evidence" value="ECO:0007669"/>
    <property type="project" value="UniProtKB-EC"/>
</dbReference>
<keyword evidence="3" id="KW-0378">Hydrolase</keyword>
<dbReference type="AlphaFoldDB" id="A0A558IPL1"/>
<keyword evidence="4" id="KW-0961">Cell wall biogenesis/degradation</keyword>
<dbReference type="InterPro" id="IPR051206">
    <property type="entry name" value="NAMLAA_amidase_2"/>
</dbReference>
<protein>
    <recommendedName>
        <fullName evidence="2">N-acetylmuramoyl-L-alanine amidase</fullName>
        <ecNumber evidence="2">3.5.1.28</ecNumber>
    </recommendedName>
</protein>
<name>A0A558IPL1_9CORY</name>
<evidence type="ECO:0000256" key="3">
    <source>
        <dbReference type="ARBA" id="ARBA00022801"/>
    </source>
</evidence>
<dbReference type="Pfam" id="PF01510">
    <property type="entry name" value="Amidase_2"/>
    <property type="match status" value="1"/>
</dbReference>
<dbReference type="InterPro" id="IPR036505">
    <property type="entry name" value="Amidase/PGRP_sf"/>
</dbReference>
<dbReference type="GO" id="GO:0009253">
    <property type="term" value="P:peptidoglycan catabolic process"/>
    <property type="evidence" value="ECO:0007669"/>
    <property type="project" value="InterPro"/>
</dbReference>
<comment type="catalytic activity">
    <reaction evidence="1">
        <text>Hydrolyzes the link between N-acetylmuramoyl residues and L-amino acid residues in certain cell-wall glycopeptides.</text>
        <dbReference type="EC" id="3.5.1.28"/>
    </reaction>
</comment>
<feature type="domain" description="N-acetylmuramoyl-L-alanine amidase" evidence="5">
    <location>
        <begin position="25"/>
        <end position="150"/>
    </location>
</feature>
<reference evidence="6 7" key="1">
    <citation type="submission" date="2019-07" db="EMBL/GenBank/DDBJ databases">
        <title>Draft genome of C. aurimucosum strain 15-4290.</title>
        <authorList>
            <person name="Pacheco L.G.C."/>
            <person name="Aguiar E.R.G.R."/>
            <person name="Navas J."/>
            <person name="Santos C.S."/>
            <person name="Rocha D.J.P.G."/>
        </authorList>
    </citation>
    <scope>NUCLEOTIDE SEQUENCE [LARGE SCALE GENOMIC DNA]</scope>
    <source>
        <strain evidence="6 7">15-4290</strain>
    </source>
</reference>
<proteinExistence type="predicted"/>
<evidence type="ECO:0000256" key="1">
    <source>
        <dbReference type="ARBA" id="ARBA00001561"/>
    </source>
</evidence>
<evidence type="ECO:0000256" key="2">
    <source>
        <dbReference type="ARBA" id="ARBA00011901"/>
    </source>
</evidence>
<dbReference type="GO" id="GO:0071555">
    <property type="term" value="P:cell wall organization"/>
    <property type="evidence" value="ECO:0007669"/>
    <property type="project" value="UniProtKB-KW"/>
</dbReference>
<dbReference type="Gene3D" id="3.40.80.10">
    <property type="entry name" value="Peptidoglycan recognition protein-like"/>
    <property type="match status" value="1"/>
</dbReference>
<dbReference type="SUPFAM" id="SSF55846">
    <property type="entry name" value="N-acetylmuramoyl-L-alanine amidase-like"/>
    <property type="match status" value="1"/>
</dbReference>
<organism evidence="6 7">
    <name type="scientific">Corynebacterium aurimucosum</name>
    <dbReference type="NCBI Taxonomy" id="169292"/>
    <lineage>
        <taxon>Bacteria</taxon>
        <taxon>Bacillati</taxon>
        <taxon>Actinomycetota</taxon>
        <taxon>Actinomycetes</taxon>
        <taxon>Mycobacteriales</taxon>
        <taxon>Corynebacteriaceae</taxon>
        <taxon>Corynebacterium</taxon>
    </lineage>
</organism>
<evidence type="ECO:0000313" key="7">
    <source>
        <dbReference type="Proteomes" id="UP000320648"/>
    </source>
</evidence>
<dbReference type="InterPro" id="IPR002502">
    <property type="entry name" value="Amidase_domain"/>
</dbReference>
<dbReference type="PANTHER" id="PTHR30417:SF1">
    <property type="entry name" value="N-ACETYLMURAMOYL-L-ALANINE AMIDASE AMID"/>
    <property type="match status" value="1"/>
</dbReference>
<evidence type="ECO:0000313" key="6">
    <source>
        <dbReference type="EMBL" id="TVU83286.1"/>
    </source>
</evidence>
<dbReference type="GO" id="GO:0009254">
    <property type="term" value="P:peptidoglycan turnover"/>
    <property type="evidence" value="ECO:0007669"/>
    <property type="project" value="TreeGrafter"/>
</dbReference>
<sequence length="282" mass="31875">MKDWLNVLPDRVRLIPRHFTPGRAGRKIRHVTIHHMAMVGGTDECYNVWLSRPASGHYAIDPSGEVGQLVWDRDTAWGNANLVSNQESLIIEHSNEAGAAADWPIGKTTLETGARLVAALCRFYGLGRPVSRVNVRFHSIESGGRTACPYHLRPGHKYHDHYIARAQYWYDEMTKPAVQAPKKEEDFLMALTADEQKELLVKTRAIHNALFAPEPSRVTGSKFKAPLTEYIMQTDRKVEELHVEYRGKGSQTQEALDQLADAVESHDEKHEVCKMPGEDNEE</sequence>
<dbReference type="Proteomes" id="UP000320648">
    <property type="component" value="Unassembled WGS sequence"/>
</dbReference>
<evidence type="ECO:0000256" key="4">
    <source>
        <dbReference type="ARBA" id="ARBA00023316"/>
    </source>
</evidence>